<dbReference type="EMBL" id="CP002873">
    <property type="protein sequence ID" value="AGA66129.1"/>
    <property type="molecule type" value="Genomic_DNA"/>
</dbReference>
<keyword evidence="1" id="KW-1133">Transmembrane helix</keyword>
<accession>A0A3B6VUN0</accession>
<evidence type="ECO:0000313" key="4">
    <source>
        <dbReference type="EMBL" id="AGA66129.1"/>
    </source>
</evidence>
<organism evidence="4 5">
    <name type="scientific">Brachyspira pilosicoli P43/6/78</name>
    <dbReference type="NCBI Taxonomy" id="1042417"/>
    <lineage>
        <taxon>Bacteria</taxon>
        <taxon>Pseudomonadati</taxon>
        <taxon>Spirochaetota</taxon>
        <taxon>Spirochaetia</taxon>
        <taxon>Brachyspirales</taxon>
        <taxon>Brachyspiraceae</taxon>
        <taxon>Brachyspira</taxon>
    </lineage>
</organism>
<evidence type="ECO:0000256" key="1">
    <source>
        <dbReference type="SAM" id="Phobius"/>
    </source>
</evidence>
<dbReference type="Pfam" id="PF23357">
    <property type="entry name" value="DUF7088"/>
    <property type="match status" value="1"/>
</dbReference>
<dbReference type="AlphaFoldDB" id="A0A3B6VUN0"/>
<keyword evidence="1" id="KW-0812">Transmembrane</keyword>
<reference evidence="4 5" key="1">
    <citation type="journal article" date="2013" name="Genome Announc.">
        <title>Complete Genome Sequence of the Porcine Strain Brachyspira pilosicoli P43/6/78(T.).</title>
        <authorList>
            <person name="Lin C."/>
            <person name="den Bakker H.C."/>
            <person name="Suzuki H."/>
            <person name="Lefebure T."/>
            <person name="Ponnala L."/>
            <person name="Sun Q."/>
            <person name="Stanhope M.J."/>
            <person name="Wiedmann M."/>
            <person name="Duhamel G.E."/>
        </authorList>
    </citation>
    <scope>NUCLEOTIDE SEQUENCE [LARGE SCALE GENOMIC DNA]</scope>
    <source>
        <strain evidence="4 5">P43/6/78</strain>
    </source>
</reference>
<evidence type="ECO:0000313" key="5">
    <source>
        <dbReference type="Proteomes" id="UP000010793"/>
    </source>
</evidence>
<name>A0A3B6VUN0_BRAPL</name>
<evidence type="ECO:0000259" key="3">
    <source>
        <dbReference type="Pfam" id="PF23357"/>
    </source>
</evidence>
<dbReference type="KEGG" id="bpip:BPP43_04215"/>
<dbReference type="RefSeq" id="WP_015274240.1">
    <property type="nucleotide sequence ID" value="NC_019908.1"/>
</dbReference>
<feature type="transmembrane region" description="Helical" evidence="1">
    <location>
        <begin position="635"/>
        <end position="657"/>
    </location>
</feature>
<sequence length="677" mass="75618">MTKRKDRIITFIFVLVIIVLINAIVNQFTPFIDLTKDKVYSLSSGSKSLVKSLKEPLSVKFFLTPNLPPPFSTYEKYIKDLFAEYKSAAGKNISFEIIDASTNTTMANQYGITSTQINVLEKDQTSSKIAYMGLAFIYGDSIESIPFVRSTEGLEYNIDTIIRKLIDKNDKLSRLENNLNVYYISSPEVYELLPIGAIELIPDSIMQAVTEANKNLMNKVVFTHVDMSSKNQENEDIIKKLNIKKLEWQDIKDNDGAIIVPKGSGYFSLVLENGDDVLELSTSSILYGDFAGITDEISKGIDSMLGLKANIGYIEGHNEPNTIDIPVQYGGNPNDAYISASRYASEIEANYNFQPLNLDTQDIPSTMDALVVLGSLTPFSDAELYKLDQFIMSGKPVLFMLNGAHIDENDPNAQMYGPRLTPVTNRLNEILPSYGLSIATNMIFDDNAYRAQLQEGMPEQKLYYIPLIMPENINSKADITKSINLMLAPLSSEILISSNDAKITPLFYSSDKSWVETNELTSSMNGMPKDSNLLSKRLIAAISQGSMTSAFDGKDIPINSTNINIANVNRLNSTTSGRVIVVGSPDMARNSGFDANKIFLMNMIDYMVGDTALMDIRRKGAIFNPPYQVPESIKMAVRFINIVIVPLIVILFGVMLWRRDKNRRKKIFEKFNNGEEN</sequence>
<dbReference type="Proteomes" id="UP000010793">
    <property type="component" value="Chromosome"/>
</dbReference>
<protein>
    <submittedName>
        <fullName evidence="4">Putative ABC transporter protein</fullName>
    </submittedName>
</protein>
<dbReference type="Pfam" id="PF09822">
    <property type="entry name" value="ABC_transp_aux"/>
    <property type="match status" value="1"/>
</dbReference>
<evidence type="ECO:0000259" key="2">
    <source>
        <dbReference type="Pfam" id="PF09822"/>
    </source>
</evidence>
<keyword evidence="1" id="KW-0472">Membrane</keyword>
<feature type="domain" description="DUF7088" evidence="3">
    <location>
        <begin position="36"/>
        <end position="136"/>
    </location>
</feature>
<dbReference type="InterPro" id="IPR055396">
    <property type="entry name" value="DUF7088"/>
</dbReference>
<keyword evidence="5" id="KW-1185">Reference proteome</keyword>
<feature type="domain" description="ABC-type uncharacterised transport system" evidence="2">
    <location>
        <begin position="309"/>
        <end position="597"/>
    </location>
</feature>
<dbReference type="Gene3D" id="3.40.30.10">
    <property type="entry name" value="Glutaredoxin"/>
    <property type="match status" value="1"/>
</dbReference>
<dbReference type="InterPro" id="IPR019196">
    <property type="entry name" value="ABC_transp_unknown"/>
</dbReference>
<proteinExistence type="predicted"/>
<gene>
    <name evidence="4" type="ORF">BPP43_04215</name>
</gene>